<evidence type="ECO:0000256" key="1">
    <source>
        <dbReference type="ARBA" id="ARBA00022737"/>
    </source>
</evidence>
<evidence type="ECO:0000313" key="6">
    <source>
        <dbReference type="Proteomes" id="UP000307173"/>
    </source>
</evidence>
<dbReference type="PANTHER" id="PTHR24198">
    <property type="entry name" value="ANKYRIN REPEAT AND PROTEIN KINASE DOMAIN-CONTAINING PROTEIN"/>
    <property type="match status" value="1"/>
</dbReference>
<dbReference type="EMBL" id="SELW01000677">
    <property type="protein sequence ID" value="TID13544.1"/>
    <property type="molecule type" value="Genomic_DNA"/>
</dbReference>
<feature type="compositionally biased region" description="Polar residues" evidence="4">
    <location>
        <begin position="304"/>
        <end position="360"/>
    </location>
</feature>
<evidence type="ECO:0000256" key="2">
    <source>
        <dbReference type="ARBA" id="ARBA00023043"/>
    </source>
</evidence>
<feature type="compositionally biased region" description="Polar residues" evidence="4">
    <location>
        <begin position="369"/>
        <end position="411"/>
    </location>
</feature>
<name>A0A4T0WV28_9ASCO</name>
<dbReference type="PROSITE" id="PS50088">
    <property type="entry name" value="ANK_REPEAT"/>
    <property type="match status" value="2"/>
</dbReference>
<evidence type="ECO:0000256" key="4">
    <source>
        <dbReference type="SAM" id="MobiDB-lite"/>
    </source>
</evidence>
<dbReference type="PANTHER" id="PTHR24198:SF165">
    <property type="entry name" value="ANKYRIN REPEAT-CONTAINING PROTEIN-RELATED"/>
    <property type="match status" value="1"/>
</dbReference>
<keyword evidence="2 3" id="KW-0040">ANK repeat</keyword>
<dbReference type="OrthoDB" id="823504at2759"/>
<dbReference type="STRING" id="52247.A0A4T0WV28"/>
<dbReference type="SMART" id="SM00248">
    <property type="entry name" value="ANK"/>
    <property type="match status" value="4"/>
</dbReference>
<dbReference type="InterPro" id="IPR036770">
    <property type="entry name" value="Ankyrin_rpt-contain_sf"/>
</dbReference>
<dbReference type="Pfam" id="PF12796">
    <property type="entry name" value="Ank_2"/>
    <property type="match status" value="1"/>
</dbReference>
<dbReference type="Gene3D" id="1.25.40.20">
    <property type="entry name" value="Ankyrin repeat-containing domain"/>
    <property type="match status" value="1"/>
</dbReference>
<reference evidence="5 6" key="1">
    <citation type="journal article" date="2019" name="Front. Genet.">
        <title>Whole-Genome Sequencing of the Opportunistic Yeast Pathogen Candida inconspicua Uncovers Its Hybrid Origin.</title>
        <authorList>
            <person name="Mixao V."/>
            <person name="Hansen A.P."/>
            <person name="Saus E."/>
            <person name="Boekhout T."/>
            <person name="Lass-Florl C."/>
            <person name="Gabaldon T."/>
        </authorList>
    </citation>
    <scope>NUCLEOTIDE SEQUENCE [LARGE SCALE GENOMIC DNA]</scope>
    <source>
        <strain evidence="5 6">CBS 180</strain>
    </source>
</reference>
<dbReference type="PROSITE" id="PS50297">
    <property type="entry name" value="ANK_REP_REGION"/>
    <property type="match status" value="1"/>
</dbReference>
<dbReference type="Proteomes" id="UP000307173">
    <property type="component" value="Unassembled WGS sequence"/>
</dbReference>
<proteinExistence type="predicted"/>
<evidence type="ECO:0000256" key="3">
    <source>
        <dbReference type="PROSITE-ProRule" id="PRU00023"/>
    </source>
</evidence>
<comment type="caution">
    <text evidence="5">The sequence shown here is derived from an EMBL/GenBank/DDBJ whole genome shotgun (WGS) entry which is preliminary data.</text>
</comment>
<feature type="region of interest" description="Disordered" evidence="4">
    <location>
        <begin position="300"/>
        <end position="412"/>
    </location>
</feature>
<dbReference type="SUPFAM" id="SSF48403">
    <property type="entry name" value="Ankyrin repeat"/>
    <property type="match status" value="1"/>
</dbReference>
<keyword evidence="6" id="KW-1185">Reference proteome</keyword>
<keyword evidence="1" id="KW-0677">Repeat</keyword>
<protein>
    <submittedName>
        <fullName evidence="5">Uncharacterized protein</fullName>
    </submittedName>
</protein>
<evidence type="ECO:0000313" key="5">
    <source>
        <dbReference type="EMBL" id="TID13544.1"/>
    </source>
</evidence>
<feature type="repeat" description="ANK" evidence="3">
    <location>
        <begin position="171"/>
        <end position="203"/>
    </location>
</feature>
<feature type="repeat" description="ANK" evidence="3">
    <location>
        <begin position="138"/>
        <end position="170"/>
    </location>
</feature>
<dbReference type="InterPro" id="IPR002110">
    <property type="entry name" value="Ankyrin_rpt"/>
</dbReference>
<organism evidence="5 6">
    <name type="scientific">Pichia inconspicua</name>
    <dbReference type="NCBI Taxonomy" id="52247"/>
    <lineage>
        <taxon>Eukaryota</taxon>
        <taxon>Fungi</taxon>
        <taxon>Dikarya</taxon>
        <taxon>Ascomycota</taxon>
        <taxon>Saccharomycotina</taxon>
        <taxon>Pichiomycetes</taxon>
        <taxon>Pichiales</taxon>
        <taxon>Pichiaceae</taxon>
        <taxon>Pichia</taxon>
    </lineage>
</organism>
<dbReference type="Pfam" id="PF00023">
    <property type="entry name" value="Ank"/>
    <property type="match status" value="2"/>
</dbReference>
<dbReference type="AlphaFoldDB" id="A0A4T0WV28"/>
<accession>A0A4T0WV28</accession>
<gene>
    <name evidence="5" type="ORF">CANINC_004902</name>
</gene>
<sequence>MADLSLRIRDAIREDNYFIVSKMLENDISLLDNIDPSNGWSNLHYAAYYDHYQIAELLLNEIHKRFIQSITETQGRNFSNNLKAPDSDLYMQLTDEDEIKLTFEKQTVLHIACQGNATATLKLLLQFFNVCLDQRDLKGLTPTHICCINGFSECLLILLKNNAYVNIQDNDGDTPLHKAFQFAHLNCLEILIKYDADDTLINNVGWNPIDVAFDSELINTYKLLKSKPSQIHLPNIDNIKIPQSKFGPPISTRSPTGSLYSQSINSLNLENSNRINLPSIIPRKLSLSSMLSEDYMDKFEFNNDNKSSTGSRKTSKNSSPCASVSNLSLSSRKNTVGSIQDSQSSRRIPQQINNNTQLSPRKSVGSIYPTINESPNSKKSNLSSRTFRSNSQTSEPSPIKTDSNNSQSRPQTPKYLNLTYRAQSSSVSSQVEEASSKLHDFKLKNNDRLKLDTKLGNSLSNTSQEHLILSPTISSRREAGSPVTEFETRSIIDTHKRSKILSIPILSSRARHNT</sequence>